<reference evidence="3" key="1">
    <citation type="submission" date="2020-02" db="EMBL/GenBank/DDBJ databases">
        <authorList>
            <person name="Meier V. D."/>
        </authorList>
    </citation>
    <scope>NUCLEOTIDE SEQUENCE</scope>
    <source>
        <strain evidence="3">AVDCRST_MAG68</strain>
    </source>
</reference>
<feature type="region of interest" description="Disordered" evidence="1">
    <location>
        <begin position="23"/>
        <end position="59"/>
    </location>
</feature>
<feature type="chain" id="PRO_5026662694" description="Lipoprotein" evidence="2">
    <location>
        <begin position="19"/>
        <end position="59"/>
    </location>
</feature>
<feature type="compositionally biased region" description="Gly residues" evidence="1">
    <location>
        <begin position="49"/>
        <end position="59"/>
    </location>
</feature>
<name>A0A6J4MDF8_9BACT</name>
<dbReference type="EMBL" id="CADCTW010000189">
    <property type="protein sequence ID" value="CAA9357189.1"/>
    <property type="molecule type" value="Genomic_DNA"/>
</dbReference>
<accession>A0A6J4MDF8</accession>
<proteinExistence type="predicted"/>
<evidence type="ECO:0000256" key="2">
    <source>
        <dbReference type="SAM" id="SignalP"/>
    </source>
</evidence>
<evidence type="ECO:0000313" key="3">
    <source>
        <dbReference type="EMBL" id="CAA9357189.1"/>
    </source>
</evidence>
<dbReference type="AlphaFoldDB" id="A0A6J4MDF8"/>
<evidence type="ECO:0008006" key="4">
    <source>
        <dbReference type="Google" id="ProtNLM"/>
    </source>
</evidence>
<keyword evidence="2" id="KW-0732">Signal</keyword>
<protein>
    <recommendedName>
        <fullName evidence="4">Lipoprotein</fullName>
    </recommendedName>
</protein>
<evidence type="ECO:0000256" key="1">
    <source>
        <dbReference type="SAM" id="MobiDB-lite"/>
    </source>
</evidence>
<feature type="signal peptide" evidence="2">
    <location>
        <begin position="1"/>
        <end position="18"/>
    </location>
</feature>
<dbReference type="PROSITE" id="PS51257">
    <property type="entry name" value="PROKAR_LIPOPROTEIN"/>
    <property type="match status" value="1"/>
</dbReference>
<organism evidence="3">
    <name type="scientific">uncultured Gemmatimonadota bacterium</name>
    <dbReference type="NCBI Taxonomy" id="203437"/>
    <lineage>
        <taxon>Bacteria</taxon>
        <taxon>Pseudomonadati</taxon>
        <taxon>Gemmatimonadota</taxon>
        <taxon>environmental samples</taxon>
    </lineage>
</organism>
<sequence length="59" mass="5933">MKSPRFALALAAFGFIVAACERAPTSPSVPTSARHEDQPPPPPPEDTTGRGGGTKGSGG</sequence>
<gene>
    <name evidence="3" type="ORF">AVDCRST_MAG68-4114</name>
</gene>